<keyword evidence="1" id="KW-0732">Signal</keyword>
<dbReference type="RefSeq" id="WP_196956758.1">
    <property type="nucleotide sequence ID" value="NZ_JADWYK010000016.1"/>
</dbReference>
<dbReference type="InterPro" id="IPR025737">
    <property type="entry name" value="FApF"/>
</dbReference>
<gene>
    <name evidence="2" type="ORF">I5L79_19495</name>
</gene>
<evidence type="ECO:0000256" key="1">
    <source>
        <dbReference type="SAM" id="SignalP"/>
    </source>
</evidence>
<dbReference type="Pfam" id="PF13557">
    <property type="entry name" value="Phenol_MetA_deg"/>
    <property type="match status" value="1"/>
</dbReference>
<accession>A0ABS0L6I8</accession>
<protein>
    <submittedName>
        <fullName evidence="2">Transporter</fullName>
    </submittedName>
</protein>
<organism evidence="2 3">
    <name type="scientific">Hymenobacter guriensis</name>
    <dbReference type="NCBI Taxonomy" id="2793065"/>
    <lineage>
        <taxon>Bacteria</taxon>
        <taxon>Pseudomonadati</taxon>
        <taxon>Bacteroidota</taxon>
        <taxon>Cytophagia</taxon>
        <taxon>Cytophagales</taxon>
        <taxon>Hymenobacteraceae</taxon>
        <taxon>Hymenobacter</taxon>
    </lineage>
</organism>
<feature type="chain" id="PRO_5046658517" evidence="1">
    <location>
        <begin position="22"/>
        <end position="294"/>
    </location>
</feature>
<dbReference type="Proteomes" id="UP000601099">
    <property type="component" value="Unassembled WGS sequence"/>
</dbReference>
<reference evidence="2 3" key="1">
    <citation type="submission" date="2020-11" db="EMBL/GenBank/DDBJ databases">
        <title>Hymenobacter sp.</title>
        <authorList>
            <person name="Kim M.K."/>
        </authorList>
    </citation>
    <scope>NUCLEOTIDE SEQUENCE [LARGE SCALE GENOMIC DNA]</scope>
    <source>
        <strain evidence="2 3">BT594</strain>
    </source>
</reference>
<proteinExistence type="predicted"/>
<sequence>MRAHCLLSVLIALGSAAPALSQVPTGLPAPAPGGVDTLRARKHVYTLFKPVPTALMRPLSTDRPDATESAYSVDAGHFQIETDLLRLGRSRLDEQTAAEELGLNHANLKMGLTHNVDLQVVVESYTIQTEGVGETSTRRAGFGDVTVRLKRNLWGNDGGPTGFALMPFVKLPTGRSCGNGAWEGGIVTPFSVQLPHDFTLGTQLQATLNRDSEVKEHYLELAPTLTVGHDLYKTLGGFVELATAWDTRNPGWTATLNGGPTLRLGDNLQLDTGINLALTKDTQTTYFLGLSFRR</sequence>
<keyword evidence="3" id="KW-1185">Reference proteome</keyword>
<dbReference type="EMBL" id="JADWYK010000016">
    <property type="protein sequence ID" value="MBG8555738.1"/>
    <property type="molecule type" value="Genomic_DNA"/>
</dbReference>
<evidence type="ECO:0000313" key="3">
    <source>
        <dbReference type="Proteomes" id="UP000601099"/>
    </source>
</evidence>
<evidence type="ECO:0000313" key="2">
    <source>
        <dbReference type="EMBL" id="MBG8555738.1"/>
    </source>
</evidence>
<comment type="caution">
    <text evidence="2">The sequence shown here is derived from an EMBL/GenBank/DDBJ whole genome shotgun (WGS) entry which is preliminary data.</text>
</comment>
<name>A0ABS0L6I8_9BACT</name>
<feature type="signal peptide" evidence="1">
    <location>
        <begin position="1"/>
        <end position="21"/>
    </location>
</feature>